<organism evidence="3">
    <name type="scientific">freshwater metagenome</name>
    <dbReference type="NCBI Taxonomy" id="449393"/>
    <lineage>
        <taxon>unclassified sequences</taxon>
        <taxon>metagenomes</taxon>
        <taxon>ecological metagenomes</taxon>
    </lineage>
</organism>
<feature type="domain" description="Stomatal closure-related actin-binding protein Ig" evidence="2">
    <location>
        <begin position="155"/>
        <end position="236"/>
    </location>
</feature>
<dbReference type="InterPro" id="IPR039640">
    <property type="entry name" value="SCAB"/>
</dbReference>
<dbReference type="EMBL" id="CAFBSG010000022">
    <property type="protein sequence ID" value="CAB5240972.1"/>
    <property type="molecule type" value="Genomic_DNA"/>
</dbReference>
<dbReference type="Gene3D" id="2.60.40.1080">
    <property type="match status" value="1"/>
</dbReference>
<protein>
    <submittedName>
        <fullName evidence="3">Unannotated protein</fullName>
    </submittedName>
</protein>
<proteinExistence type="predicted"/>
<dbReference type="GO" id="GO:0010119">
    <property type="term" value="P:regulation of stomatal movement"/>
    <property type="evidence" value="ECO:0007669"/>
    <property type="project" value="InterPro"/>
</dbReference>
<dbReference type="InterPro" id="IPR032015">
    <property type="entry name" value="SCAB-Ig"/>
</dbReference>
<dbReference type="AlphaFoldDB" id="A0A6J7XTC8"/>
<gene>
    <name evidence="3" type="ORF">UFOPK3554_01161</name>
</gene>
<evidence type="ECO:0000259" key="2">
    <source>
        <dbReference type="Pfam" id="PF16709"/>
    </source>
</evidence>
<reference evidence="3" key="1">
    <citation type="submission" date="2020-05" db="EMBL/GenBank/DDBJ databases">
        <authorList>
            <person name="Chiriac C."/>
            <person name="Salcher M."/>
            <person name="Ghai R."/>
            <person name="Kavagutti S V."/>
        </authorList>
    </citation>
    <scope>NUCLEOTIDE SEQUENCE</scope>
</reference>
<accession>A0A6J7XTC8</accession>
<dbReference type="Pfam" id="PF16709">
    <property type="entry name" value="SCAB-Ig"/>
    <property type="match status" value="1"/>
</dbReference>
<dbReference type="PANTHER" id="PTHR31172:SF3">
    <property type="entry name" value="STOMATAL CLOSURE-RELATED ACTIN-BINDING PROTEIN 1"/>
    <property type="match status" value="1"/>
</dbReference>
<dbReference type="InterPro" id="IPR025883">
    <property type="entry name" value="Cadherin-like_domain"/>
</dbReference>
<dbReference type="GO" id="GO:0007015">
    <property type="term" value="P:actin filament organization"/>
    <property type="evidence" value="ECO:0007669"/>
    <property type="project" value="InterPro"/>
</dbReference>
<feature type="domain" description="Cadherin-like beta-sandwich-like" evidence="1">
    <location>
        <begin position="538"/>
        <end position="633"/>
    </location>
</feature>
<dbReference type="PANTHER" id="PTHR31172">
    <property type="entry name" value="STOMATAL CLOSURE-RELATED ACTIN-BINDING PROTEIN 1"/>
    <property type="match status" value="1"/>
</dbReference>
<dbReference type="SUPFAM" id="SSF49373">
    <property type="entry name" value="Invasin/intimin cell-adhesion fragments"/>
    <property type="match status" value="1"/>
</dbReference>
<evidence type="ECO:0000313" key="3">
    <source>
        <dbReference type="EMBL" id="CAB5240972.1"/>
    </source>
</evidence>
<dbReference type="Pfam" id="PF12733">
    <property type="entry name" value="Cadherin-like"/>
    <property type="match status" value="1"/>
</dbReference>
<name>A0A6J7XTC8_9ZZZZ</name>
<sequence length="974" mass="98636">MKIKSPTKTNLIASSTALIAMVVSLVIPLAGANAVSEVVNRELRLAVQPSATAVTGVAFAQQPKVQMYLANGHTSTTSGVEIQASLASGTGTLIGALTATTNSSGYAVFGNLGITGSGYYSISFSAPSLTKVSLATSNLIEVLSTLTAPHAAAQILGTQAVGSTLSADTTGSTGIPDPSFTFKWLSASTVDGTYGAISGATSSTYTPVEGDIGKFIKAEVTATNSQGSDVATSAPTAAIVATAVSPMITASATGAPAIGAELIAGFVLDSGTPLATIAFQWKSSATVDGTYENILGATSSKYTVLPADATRFILVTVAATNTAGTGTDDSNVIGPIGGVSPIASVIITGTQAKNSVLTADVSGSIGSPSPTFEYVWWRTGDPDVYAIVPGSDPTYLLTGADVGHKIKVQITETVLAETSSVISNPTDVIVDVAVPPTGSVAITGSAIIGEVLTAVTTIDTTTTNTPTIEYQWKRITTEAPSGVDITGATAMTYSPVDADLGLALVAMVSVTNDAGAFTDTATTSGVVLPHALSNDAKLSALTISSGTLSPAFVSSTKSYSASVTNAIASVSVTPTVNESHATIQVKVNAGSFASVVSGSTISGLALNVGSNTISVKVTAEDLSSDTYTVTVTRAAAGGGGGVFVPTVAEPTIPTISPTNPLIVEIFANQSKSVSANVLGPDGSLKLITIDIPAGVSGVDGSVRITPILDAAAFATGRISLEIQVLDRFGAVFPTLLAPIVLRFKSITGDYVVAKSEDGFIWTAIPQVTGPTLPEGVTSGYYIDASGNIVILSKGLSQFGLKIRQSAFSASSPFSSLDVLETVQLTTAGGSGLGSIAYTSTTPTVCLVSKTGLATGLKAGSCIINVTKGGDGSYLHQDASPVNLTVTEVVPAFRQSLKAIGSTLTKRITVSLGTAYKNHTVTMLIRTPSMSKYKFLRTVKLNSSGYASFKKAVPTGTGLRVTMAGNLIIVRKVIG</sequence>
<dbReference type="Gene3D" id="2.60.40.2700">
    <property type="match status" value="4"/>
</dbReference>
<dbReference type="InterPro" id="IPR008964">
    <property type="entry name" value="Invasin/intimin_cell_adhesion"/>
</dbReference>
<evidence type="ECO:0000259" key="1">
    <source>
        <dbReference type="Pfam" id="PF12733"/>
    </source>
</evidence>
<dbReference type="GO" id="GO:0003779">
    <property type="term" value="F:actin binding"/>
    <property type="evidence" value="ECO:0007669"/>
    <property type="project" value="InterPro"/>
</dbReference>